<dbReference type="AlphaFoldDB" id="A0AAP5I523"/>
<accession>A0AAP5I523</accession>
<dbReference type="Gene3D" id="1.10.260.40">
    <property type="entry name" value="lambda repressor-like DNA-binding domains"/>
    <property type="match status" value="1"/>
</dbReference>
<evidence type="ECO:0000313" key="2">
    <source>
        <dbReference type="EMBL" id="MDR9893218.1"/>
    </source>
</evidence>
<dbReference type="PROSITE" id="PS50943">
    <property type="entry name" value="HTH_CROC1"/>
    <property type="match status" value="1"/>
</dbReference>
<dbReference type="Pfam" id="PF13443">
    <property type="entry name" value="HTH_26"/>
    <property type="match status" value="1"/>
</dbReference>
<dbReference type="EMBL" id="JAALHA020000001">
    <property type="protein sequence ID" value="MDR9893218.1"/>
    <property type="molecule type" value="Genomic_DNA"/>
</dbReference>
<dbReference type="RefSeq" id="WP_208344594.1">
    <property type="nucleotide sequence ID" value="NZ_CAWQFN010000518.1"/>
</dbReference>
<dbReference type="SMART" id="SM00530">
    <property type="entry name" value="HTH_XRE"/>
    <property type="match status" value="1"/>
</dbReference>
<protein>
    <submittedName>
        <fullName evidence="2">Helix-turn-helix transcriptional regulator</fullName>
    </submittedName>
</protein>
<dbReference type="SUPFAM" id="SSF47413">
    <property type="entry name" value="lambda repressor-like DNA-binding domains"/>
    <property type="match status" value="1"/>
</dbReference>
<comment type="caution">
    <text evidence="2">The sequence shown here is derived from an EMBL/GenBank/DDBJ whole genome shotgun (WGS) entry which is preliminary data.</text>
</comment>
<evidence type="ECO:0000259" key="1">
    <source>
        <dbReference type="PROSITE" id="PS50943"/>
    </source>
</evidence>
<dbReference type="InterPro" id="IPR010982">
    <property type="entry name" value="Lambda_DNA-bd_dom_sf"/>
</dbReference>
<sequence>MGRTLYTYSGLAKLGQIVRTARGRKSVRSFARKTGLSHATITRLENEEVKEPEIATLQKLAPHVGYNKEELIAICEDSPRKSEVRIYRLAEEVLPIIEQLPNIEAAKIAQAIIARLVE</sequence>
<dbReference type="InterPro" id="IPR001387">
    <property type="entry name" value="Cro/C1-type_HTH"/>
</dbReference>
<dbReference type="Proteomes" id="UP000667802">
    <property type="component" value="Unassembled WGS sequence"/>
</dbReference>
<gene>
    <name evidence="2" type="ORF">G7B40_001285</name>
</gene>
<reference evidence="3" key="1">
    <citation type="journal article" date="2021" name="Science">
        <title>Hunting the eagle killer: A cyanobacterial neurotoxin causes vacuolar myelinopathy.</title>
        <authorList>
            <person name="Breinlinger S."/>
            <person name="Phillips T.J."/>
            <person name="Haram B.N."/>
            <person name="Mares J."/>
            <person name="Martinez Yerena J.A."/>
            <person name="Hrouzek P."/>
            <person name="Sobotka R."/>
            <person name="Henderson W.M."/>
            <person name="Schmieder P."/>
            <person name="Williams S.M."/>
            <person name="Lauderdale J.D."/>
            <person name="Wilde H.D."/>
            <person name="Gerrin W."/>
            <person name="Kust A."/>
            <person name="Washington J.W."/>
            <person name="Wagner C."/>
            <person name="Geier B."/>
            <person name="Liebeke M."/>
            <person name="Enke H."/>
            <person name="Niedermeyer T.H.J."/>
            <person name="Wilde S.B."/>
        </authorList>
    </citation>
    <scope>NUCLEOTIDE SEQUENCE [LARGE SCALE GENOMIC DNA]</scope>
    <source>
        <strain evidence="3">Thurmond2011</strain>
    </source>
</reference>
<feature type="domain" description="HTH cro/C1-type" evidence="1">
    <location>
        <begin position="30"/>
        <end position="61"/>
    </location>
</feature>
<dbReference type="CDD" id="cd00093">
    <property type="entry name" value="HTH_XRE"/>
    <property type="match status" value="1"/>
</dbReference>
<name>A0AAP5I523_9CYAN</name>
<proteinExistence type="predicted"/>
<organism evidence="2 3">
    <name type="scientific">Aetokthonos hydrillicola Thurmond2011</name>
    <dbReference type="NCBI Taxonomy" id="2712845"/>
    <lineage>
        <taxon>Bacteria</taxon>
        <taxon>Bacillati</taxon>
        <taxon>Cyanobacteriota</taxon>
        <taxon>Cyanophyceae</taxon>
        <taxon>Nostocales</taxon>
        <taxon>Hapalosiphonaceae</taxon>
        <taxon>Aetokthonos</taxon>
    </lineage>
</organism>
<evidence type="ECO:0000313" key="3">
    <source>
        <dbReference type="Proteomes" id="UP000667802"/>
    </source>
</evidence>
<keyword evidence="3" id="KW-1185">Reference proteome</keyword>
<dbReference type="GO" id="GO:0003677">
    <property type="term" value="F:DNA binding"/>
    <property type="evidence" value="ECO:0007669"/>
    <property type="project" value="InterPro"/>
</dbReference>